<dbReference type="KEGG" id="rlt:Rleg2_1152"/>
<feature type="region of interest" description="Disordered" evidence="1">
    <location>
        <begin position="399"/>
        <end position="422"/>
    </location>
</feature>
<dbReference type="EMBL" id="CP001191">
    <property type="protein sequence ID" value="ACI54446.1"/>
    <property type="molecule type" value="Genomic_DNA"/>
</dbReference>
<evidence type="ECO:0000313" key="3">
    <source>
        <dbReference type="Proteomes" id="UP000008330"/>
    </source>
</evidence>
<evidence type="ECO:0000313" key="2">
    <source>
        <dbReference type="EMBL" id="ACI54446.1"/>
    </source>
</evidence>
<proteinExistence type="predicted"/>
<evidence type="ECO:0000256" key="1">
    <source>
        <dbReference type="SAM" id="MobiDB-lite"/>
    </source>
</evidence>
<name>A0ABF7QKC2_RHILW</name>
<organism evidence="2 3">
    <name type="scientific">Rhizobium leguminosarum bv. trifolii (strain WSM2304)</name>
    <dbReference type="NCBI Taxonomy" id="395492"/>
    <lineage>
        <taxon>Bacteria</taxon>
        <taxon>Pseudomonadati</taxon>
        <taxon>Pseudomonadota</taxon>
        <taxon>Alphaproteobacteria</taxon>
        <taxon>Hyphomicrobiales</taxon>
        <taxon>Rhizobiaceae</taxon>
        <taxon>Rhizobium/Agrobacterium group</taxon>
        <taxon>Rhizobium</taxon>
    </lineage>
</organism>
<feature type="region of interest" description="Disordered" evidence="1">
    <location>
        <begin position="215"/>
        <end position="236"/>
    </location>
</feature>
<accession>A0ABF7QKC2</accession>
<dbReference type="RefSeq" id="WP_012557248.1">
    <property type="nucleotide sequence ID" value="NC_011369.1"/>
</dbReference>
<sequence length="422" mass="44892">MATASLPQLPSLSAAISGNNAAALDAEANRYQGISDSFKEGQLTPLTAVLKGVTGAVAQGKSQKAAAERDAKQGRLDQLLELKAQMEQHQMEVKDRLLAEQEAKSTGEQLARATDQASVGDDTGLRNWLASNPQSAKVLTSELGVPVESMNFTKLNGVDVLIPYGRDSEGQLVTGKPKVVDDVLKAYAPQAYAARYATRQENALNEAKIKTEEAQARNYDSQAEARANPQPKPLSPTVAKLQDETLNAIGSLGQTNQNISKIMADIDSGGLKTDIANRTVSSIANATGNSTPQSRAMANYTANLKKMVNDSLLLAKGVQTEGDAQRAADAILAAPYDTAAVRERLAELQQINQRSADLKKMTNDQLRAEYGHEPLDYSAYEHGASGKGGKAIESLPQGAQQIGTSGGKPVYRTPDGKTFIAQ</sequence>
<protein>
    <submittedName>
        <fullName evidence="2">Uncharacterized protein</fullName>
    </submittedName>
</protein>
<reference evidence="2 3" key="1">
    <citation type="journal article" date="2010" name="Stand. Genomic Sci.">
        <title>Complete genome sequence of Rhizobium leguminosarum bv trifolii strain WSM2304, an effective microsymbiont of the South American clover Trifolium polymorphum.</title>
        <authorList>
            <person name="Reeve W."/>
            <person name="O'Hara G."/>
            <person name="Chain P."/>
            <person name="Ardley J."/>
            <person name="Brau L."/>
            <person name="Nandesena K."/>
            <person name="Tiwari R."/>
            <person name="Malfatti S."/>
            <person name="Kiss H."/>
            <person name="Lapidus A."/>
            <person name="Copeland A."/>
            <person name="Nolan M."/>
            <person name="Land M."/>
            <person name="Ivanova N."/>
            <person name="Mavromatis K."/>
            <person name="Markowitz V."/>
            <person name="Kyrpides N."/>
            <person name="Melino V."/>
            <person name="Denton M."/>
            <person name="Yates R."/>
            <person name="Howieson J."/>
        </authorList>
    </citation>
    <scope>NUCLEOTIDE SEQUENCE [LARGE SCALE GENOMIC DNA]</scope>
    <source>
        <strain evidence="2 3">WSM2304</strain>
    </source>
</reference>
<gene>
    <name evidence="2" type="ordered locus">Rleg2_1152</name>
</gene>
<dbReference type="AlphaFoldDB" id="A0ABF7QKC2"/>
<keyword evidence="3" id="KW-1185">Reference proteome</keyword>
<dbReference type="Proteomes" id="UP000008330">
    <property type="component" value="Chromosome"/>
</dbReference>